<dbReference type="PANTHER" id="PTHR47027">
    <property type="entry name" value="REVERSE TRANSCRIPTASE DOMAIN-CONTAINING PROTEIN"/>
    <property type="match status" value="1"/>
</dbReference>
<evidence type="ECO:0000313" key="5">
    <source>
        <dbReference type="Proteomes" id="UP001148838"/>
    </source>
</evidence>
<reference evidence="4 5" key="1">
    <citation type="journal article" date="2022" name="Allergy">
        <title>Genome assembly and annotation of Periplaneta americana reveal a comprehensive cockroach allergen profile.</title>
        <authorList>
            <person name="Wang L."/>
            <person name="Xiong Q."/>
            <person name="Saelim N."/>
            <person name="Wang L."/>
            <person name="Nong W."/>
            <person name="Wan A.T."/>
            <person name="Shi M."/>
            <person name="Liu X."/>
            <person name="Cao Q."/>
            <person name="Hui J.H.L."/>
            <person name="Sookrung N."/>
            <person name="Leung T.F."/>
            <person name="Tungtrongchitr A."/>
            <person name="Tsui S.K.W."/>
        </authorList>
    </citation>
    <scope>NUCLEOTIDE SEQUENCE [LARGE SCALE GENOMIC DNA]</scope>
    <source>
        <strain evidence="4">PWHHKU_190912</strain>
    </source>
</reference>
<accession>A0ABQ8TGG7</accession>
<dbReference type="Gene3D" id="3.30.70.270">
    <property type="match status" value="1"/>
</dbReference>
<dbReference type="InterPro" id="IPR000477">
    <property type="entry name" value="RT_dom"/>
</dbReference>
<dbReference type="Pfam" id="PF03184">
    <property type="entry name" value="DDE_1"/>
    <property type="match status" value="1"/>
</dbReference>
<protein>
    <recommendedName>
        <fullName evidence="6">Reverse transcriptase domain-containing protein</fullName>
    </recommendedName>
</protein>
<organism evidence="4 5">
    <name type="scientific">Periplaneta americana</name>
    <name type="common">American cockroach</name>
    <name type="synonym">Blatta americana</name>
    <dbReference type="NCBI Taxonomy" id="6978"/>
    <lineage>
        <taxon>Eukaryota</taxon>
        <taxon>Metazoa</taxon>
        <taxon>Ecdysozoa</taxon>
        <taxon>Arthropoda</taxon>
        <taxon>Hexapoda</taxon>
        <taxon>Insecta</taxon>
        <taxon>Pterygota</taxon>
        <taxon>Neoptera</taxon>
        <taxon>Polyneoptera</taxon>
        <taxon>Dictyoptera</taxon>
        <taxon>Blattodea</taxon>
        <taxon>Blattoidea</taxon>
        <taxon>Blattidae</taxon>
        <taxon>Blattinae</taxon>
        <taxon>Periplaneta</taxon>
    </lineage>
</organism>
<dbReference type="Pfam" id="PF00078">
    <property type="entry name" value="RVT_1"/>
    <property type="match status" value="1"/>
</dbReference>
<feature type="domain" description="Reverse transcriptase" evidence="2">
    <location>
        <begin position="446"/>
        <end position="563"/>
    </location>
</feature>
<dbReference type="SUPFAM" id="SSF56672">
    <property type="entry name" value="DNA/RNA polymerases"/>
    <property type="match status" value="1"/>
</dbReference>
<evidence type="ECO:0000259" key="2">
    <source>
        <dbReference type="Pfam" id="PF00078"/>
    </source>
</evidence>
<feature type="domain" description="DDE-1" evidence="3">
    <location>
        <begin position="7"/>
        <end position="128"/>
    </location>
</feature>
<evidence type="ECO:0000256" key="1">
    <source>
        <dbReference type="SAM" id="MobiDB-lite"/>
    </source>
</evidence>
<dbReference type="InterPro" id="IPR043502">
    <property type="entry name" value="DNA/RNA_pol_sf"/>
</dbReference>
<dbReference type="Proteomes" id="UP001148838">
    <property type="component" value="Unassembled WGS sequence"/>
</dbReference>
<keyword evidence="5" id="KW-1185">Reference proteome</keyword>
<dbReference type="PANTHER" id="PTHR47027:SF29">
    <property type="entry name" value="C2H2-TYPE DOMAIN-CONTAINING PROTEIN"/>
    <property type="match status" value="1"/>
</dbReference>
<dbReference type="EMBL" id="JAJSOF020000009">
    <property type="protein sequence ID" value="KAJ4445738.1"/>
    <property type="molecule type" value="Genomic_DNA"/>
</dbReference>
<evidence type="ECO:0000313" key="4">
    <source>
        <dbReference type="EMBL" id="KAJ4445738.1"/>
    </source>
</evidence>
<comment type="caution">
    <text evidence="4">The sequence shown here is derived from an EMBL/GenBank/DDBJ whole genome shotgun (WGS) entry which is preliminary data.</text>
</comment>
<sequence>MSASGFFVPPMLIYARKKIMESLTFGAPPNTIFRCQDKGWMDSDTFCEWIRHFIRTVKPSPQEKVLLILDGHSSHTQSLKAIEICRQYGVIMLSLPSHCTHRLQPLDVSFFKPLNTFMSAAISTKMRELPGQRLNVQHIASLVGVTFPRAANMQIAMNGFRHTGVWPVDRNVFSEADFAPFLVTDRPLNGKPSASASRPAEEVEGATTAASAEKKMGDNVELLSGLTEYVSLKEISPLPSSSKSGQRKSGTRYNASGVVLTATPHKNALQQQSDGKAAKKIKLFDLKVKLTSKTRCVICGESENKDWIQCNRKNDAETDLEEEMELAGSLVEKKLPTEGCTGRNGEREKSSAQKISDDRRYLRLVHNKPGTRTRMKTRSRGLAGEYEIHSTVQGRRQFPLTPGSLASIRLEETRVPRLKHSPLVAPGDLANQHFEPCGGLHSQPARAQLLKQGDALSPLFFNFALEYAIRNVQDNRQGLELNGLHQLLVYADDVKMLGENPQTIMENTEILLEASKAIGLEVNPEKTKYMIMSRDQNIVRNGNIKIGDLSFEGVEKFKYLGATVTNINDTREEIKRRINMGNACYYSVEKLLSSSLLSKNLKVRIYKTVILPVVLYGCETWTLTLREEQRLRVFENKVLRKIFGAKQDEVTGEWRKLHNAELHALYSSPDIIRNIKSRRLRWAGHVVHMGESKNAYRVLVGDWREKDLWGGRDVDGRIILKWI</sequence>
<dbReference type="InterPro" id="IPR043128">
    <property type="entry name" value="Rev_trsase/Diguanyl_cyclase"/>
</dbReference>
<proteinExistence type="predicted"/>
<evidence type="ECO:0000259" key="3">
    <source>
        <dbReference type="Pfam" id="PF03184"/>
    </source>
</evidence>
<feature type="region of interest" description="Disordered" evidence="1">
    <location>
        <begin position="189"/>
        <end position="214"/>
    </location>
</feature>
<evidence type="ECO:0008006" key="6">
    <source>
        <dbReference type="Google" id="ProtNLM"/>
    </source>
</evidence>
<dbReference type="InterPro" id="IPR004875">
    <property type="entry name" value="DDE_SF_endonuclease_dom"/>
</dbReference>
<gene>
    <name evidence="4" type="ORF">ANN_12423</name>
</gene>
<name>A0ABQ8TGG7_PERAM</name>